<dbReference type="PANTHER" id="PTHR30465:SF44">
    <property type="entry name" value="ABC-TYPE DIPEPTIDE_OLIGOPEPTIDE TRANSPORT SYSTEM, PERMEASE COMPONENT"/>
    <property type="match status" value="1"/>
</dbReference>
<feature type="transmembrane region" description="Helical" evidence="7">
    <location>
        <begin position="132"/>
        <end position="150"/>
    </location>
</feature>
<reference evidence="9 10" key="1">
    <citation type="submission" date="2019-08" db="EMBL/GenBank/DDBJ databases">
        <title>Bacillus genomes from the desert of Cuatro Cienegas, Coahuila.</title>
        <authorList>
            <person name="Olmedo-Alvarez G."/>
        </authorList>
    </citation>
    <scope>NUCLEOTIDE SEQUENCE [LARGE SCALE GENOMIC DNA]</scope>
    <source>
        <strain evidence="9 10">CH108_3D</strain>
    </source>
</reference>
<dbReference type="GO" id="GO:0005886">
    <property type="term" value="C:plasma membrane"/>
    <property type="evidence" value="ECO:0007669"/>
    <property type="project" value="UniProtKB-SubCell"/>
</dbReference>
<evidence type="ECO:0000256" key="1">
    <source>
        <dbReference type="ARBA" id="ARBA00004651"/>
    </source>
</evidence>
<sequence>METKRGEEMKRVLYTPLHFILVITGLFLLSGLGALLSYDTELVINLGDYGVRLKEIFHQILHPAQIAMPWGEGNKTYPITTVFSKTYFYSFSILIAAFFVAVAFAIIISYSIMMLPGKGYRFTMKVVNAIDALPDVFIVVGFQLFIIWLFKQTGLLVFEIYAFGEEKIYFLPILCLSLLPVVFLVKQFIFQLKEEENKPYVEFSFAKGFRKSYTVWRHIFRNVWIHFFLHLKAIFLLMLSNLLIIEILFNINGFMMTLATAAISVPAGFFIGLLLIFIPFFIVFQLGSWILSRWLGGEHA</sequence>
<evidence type="ECO:0000313" key="9">
    <source>
        <dbReference type="EMBL" id="TYS55342.1"/>
    </source>
</evidence>
<organism evidence="9 10">
    <name type="scientific">Rossellomorea marisflavi</name>
    <dbReference type="NCBI Taxonomy" id="189381"/>
    <lineage>
        <taxon>Bacteria</taxon>
        <taxon>Bacillati</taxon>
        <taxon>Bacillota</taxon>
        <taxon>Bacilli</taxon>
        <taxon>Bacillales</taxon>
        <taxon>Bacillaceae</taxon>
        <taxon>Rossellomorea</taxon>
    </lineage>
</organism>
<keyword evidence="2" id="KW-0813">Transport</keyword>
<keyword evidence="6 7" id="KW-0472">Membrane</keyword>
<evidence type="ECO:0000256" key="5">
    <source>
        <dbReference type="ARBA" id="ARBA00022989"/>
    </source>
</evidence>
<feature type="transmembrane region" description="Helical" evidence="7">
    <location>
        <begin position="170"/>
        <end position="189"/>
    </location>
</feature>
<accession>A0A5D4S0H0</accession>
<feature type="transmembrane region" description="Helical" evidence="7">
    <location>
        <begin position="87"/>
        <end position="112"/>
    </location>
</feature>
<dbReference type="InterPro" id="IPR000515">
    <property type="entry name" value="MetI-like"/>
</dbReference>
<dbReference type="PANTHER" id="PTHR30465">
    <property type="entry name" value="INNER MEMBRANE ABC TRANSPORTER"/>
    <property type="match status" value="1"/>
</dbReference>
<evidence type="ECO:0000256" key="2">
    <source>
        <dbReference type="ARBA" id="ARBA00022448"/>
    </source>
</evidence>
<gene>
    <name evidence="9" type="ORF">FZC83_10405</name>
</gene>
<keyword evidence="4 7" id="KW-0812">Transmembrane</keyword>
<keyword evidence="3" id="KW-1003">Cell membrane</keyword>
<dbReference type="Proteomes" id="UP000322997">
    <property type="component" value="Unassembled WGS sequence"/>
</dbReference>
<comment type="subcellular location">
    <subcellularLocation>
        <location evidence="1">Cell membrane</location>
        <topology evidence="1">Multi-pass membrane protein</topology>
    </subcellularLocation>
</comment>
<keyword evidence="5 7" id="KW-1133">Transmembrane helix</keyword>
<dbReference type="InterPro" id="IPR035906">
    <property type="entry name" value="MetI-like_sf"/>
</dbReference>
<name>A0A5D4S0H0_9BACI</name>
<dbReference type="Pfam" id="PF00528">
    <property type="entry name" value="BPD_transp_1"/>
    <property type="match status" value="1"/>
</dbReference>
<evidence type="ECO:0000256" key="7">
    <source>
        <dbReference type="SAM" id="Phobius"/>
    </source>
</evidence>
<proteinExistence type="predicted"/>
<feature type="transmembrane region" description="Helical" evidence="7">
    <location>
        <begin position="12"/>
        <end position="36"/>
    </location>
</feature>
<dbReference type="SUPFAM" id="SSF161098">
    <property type="entry name" value="MetI-like"/>
    <property type="match status" value="1"/>
</dbReference>
<dbReference type="GO" id="GO:0055085">
    <property type="term" value="P:transmembrane transport"/>
    <property type="evidence" value="ECO:0007669"/>
    <property type="project" value="InterPro"/>
</dbReference>
<dbReference type="CDD" id="cd06261">
    <property type="entry name" value="TM_PBP2"/>
    <property type="match status" value="1"/>
</dbReference>
<evidence type="ECO:0000256" key="3">
    <source>
        <dbReference type="ARBA" id="ARBA00022475"/>
    </source>
</evidence>
<feature type="transmembrane region" description="Helical" evidence="7">
    <location>
        <begin position="227"/>
        <end position="249"/>
    </location>
</feature>
<evidence type="ECO:0000256" key="6">
    <source>
        <dbReference type="ARBA" id="ARBA00023136"/>
    </source>
</evidence>
<feature type="domain" description="ABC transmembrane type-1" evidence="8">
    <location>
        <begin position="102"/>
        <end position="286"/>
    </location>
</feature>
<evidence type="ECO:0000256" key="4">
    <source>
        <dbReference type="ARBA" id="ARBA00022692"/>
    </source>
</evidence>
<feature type="transmembrane region" description="Helical" evidence="7">
    <location>
        <begin position="261"/>
        <end position="284"/>
    </location>
</feature>
<dbReference type="AlphaFoldDB" id="A0A5D4S0H0"/>
<comment type="caution">
    <text evidence="9">The sequence shown here is derived from an EMBL/GenBank/DDBJ whole genome shotgun (WGS) entry which is preliminary data.</text>
</comment>
<dbReference type="EMBL" id="VTEQ01000002">
    <property type="protein sequence ID" value="TYS55342.1"/>
    <property type="molecule type" value="Genomic_DNA"/>
</dbReference>
<protein>
    <submittedName>
        <fullName evidence="9">ABC transporter permease subunit</fullName>
    </submittedName>
</protein>
<evidence type="ECO:0000259" key="8">
    <source>
        <dbReference type="Pfam" id="PF00528"/>
    </source>
</evidence>
<evidence type="ECO:0000313" key="10">
    <source>
        <dbReference type="Proteomes" id="UP000322997"/>
    </source>
</evidence>